<dbReference type="Proteomes" id="UP000449092">
    <property type="component" value="Unassembled WGS sequence"/>
</dbReference>
<evidence type="ECO:0000256" key="2">
    <source>
        <dbReference type="PIRSR" id="PIRSR000390-2"/>
    </source>
</evidence>
<dbReference type="InterPro" id="IPR000653">
    <property type="entry name" value="DegT/StrS_aminotransferase"/>
</dbReference>
<dbReference type="GO" id="GO:0008483">
    <property type="term" value="F:transaminase activity"/>
    <property type="evidence" value="ECO:0007669"/>
    <property type="project" value="UniProtKB-KW"/>
</dbReference>
<dbReference type="PIRSF" id="PIRSF000390">
    <property type="entry name" value="PLP_StrS"/>
    <property type="match status" value="1"/>
</dbReference>
<sequence>MIVSNGIVLHISLSPNVQKSDVWRSIRLFFLFWRWKHGDYTARLTKALESRFGGSVYLTNSGRSALYVALRGAGVQRGDEVLLQAFSCNAVVNPILWVGATPVYCDIEEDTYNLSAADVRKKITKRTKVIILQHTFGISADIAILQGIARQNNILVIEDCAHSLGATHNEKNIGSFGDVAIFSFGRDKVISSVYGGGVVAQKQHKEGIETAYKEECSTPSYWWIAQQLLHIPLTFVALKLYRYSIGKVILVIAQKTKMLSKAVTSGEKKGEMPAYFPCTLPNSLAAIAFSQFERLSLFNAHRQNIARLYADAFSGIAAIATPRTKQGDIFLRYPIQCDNAATLIRQAKKRHIILGDWYKNVIDPVGTDKEKMQYRDGMCPVAEWVAERVVNLPTHIHTTQRDAEIIIHLVVTT</sequence>
<dbReference type="PANTHER" id="PTHR30244:SF34">
    <property type="entry name" value="DTDP-4-AMINO-4,6-DIDEOXYGALACTOSE TRANSAMINASE"/>
    <property type="match status" value="1"/>
</dbReference>
<dbReference type="SUPFAM" id="SSF53383">
    <property type="entry name" value="PLP-dependent transferases"/>
    <property type="match status" value="1"/>
</dbReference>
<organism evidence="4 5">
    <name type="scientific">Candidatus Spechtbacteria bacterium SB0662_bin_43</name>
    <dbReference type="NCBI Taxonomy" id="2604897"/>
    <lineage>
        <taxon>Bacteria</taxon>
        <taxon>Candidatus Spechtiibacteriota</taxon>
    </lineage>
</organism>
<proteinExistence type="inferred from homology"/>
<dbReference type="GO" id="GO:0000271">
    <property type="term" value="P:polysaccharide biosynthetic process"/>
    <property type="evidence" value="ECO:0007669"/>
    <property type="project" value="TreeGrafter"/>
</dbReference>
<keyword evidence="4" id="KW-0032">Aminotransferase</keyword>
<accession>A0A845DKZ8</accession>
<comment type="similarity">
    <text evidence="3">Belongs to the DegT/DnrJ/EryC1 family.</text>
</comment>
<dbReference type="Pfam" id="PF01041">
    <property type="entry name" value="DegT_DnrJ_EryC1"/>
    <property type="match status" value="2"/>
</dbReference>
<keyword evidence="4" id="KW-0808">Transferase</keyword>
<dbReference type="InterPro" id="IPR015424">
    <property type="entry name" value="PyrdxlP-dep_Trfase"/>
</dbReference>
<dbReference type="GO" id="GO:0030170">
    <property type="term" value="F:pyridoxal phosphate binding"/>
    <property type="evidence" value="ECO:0007669"/>
    <property type="project" value="TreeGrafter"/>
</dbReference>
<dbReference type="PANTHER" id="PTHR30244">
    <property type="entry name" value="TRANSAMINASE"/>
    <property type="match status" value="1"/>
</dbReference>
<evidence type="ECO:0000256" key="3">
    <source>
        <dbReference type="RuleBase" id="RU004508"/>
    </source>
</evidence>
<protein>
    <submittedName>
        <fullName evidence="4">Aminotransferase class I/II-fold pyridoxal phosphate-dependent enzyme</fullName>
    </submittedName>
</protein>
<dbReference type="Gene3D" id="3.40.640.10">
    <property type="entry name" value="Type I PLP-dependent aspartate aminotransferase-like (Major domain)"/>
    <property type="match status" value="1"/>
</dbReference>
<name>A0A845DKZ8_9BACT</name>
<evidence type="ECO:0000256" key="1">
    <source>
        <dbReference type="PIRSR" id="PIRSR000390-1"/>
    </source>
</evidence>
<dbReference type="InterPro" id="IPR015422">
    <property type="entry name" value="PyrdxlP-dep_Trfase_small"/>
</dbReference>
<evidence type="ECO:0000313" key="5">
    <source>
        <dbReference type="Proteomes" id="UP000449092"/>
    </source>
</evidence>
<gene>
    <name evidence="4" type="ORF">F4X82_00475</name>
</gene>
<dbReference type="Gene3D" id="3.90.1150.10">
    <property type="entry name" value="Aspartate Aminotransferase, domain 1"/>
    <property type="match status" value="1"/>
</dbReference>
<comment type="caution">
    <text evidence="4">The sequence shown here is derived from an EMBL/GenBank/DDBJ whole genome shotgun (WGS) entry which is preliminary data.</text>
</comment>
<feature type="modified residue" description="N6-(pyridoxal phosphate)lysine" evidence="2">
    <location>
        <position position="188"/>
    </location>
</feature>
<dbReference type="EMBL" id="VXOY01000005">
    <property type="protein sequence ID" value="MYE37983.1"/>
    <property type="molecule type" value="Genomic_DNA"/>
</dbReference>
<evidence type="ECO:0000313" key="4">
    <source>
        <dbReference type="EMBL" id="MYE37983.1"/>
    </source>
</evidence>
<feature type="active site" description="Proton acceptor" evidence="1">
    <location>
        <position position="188"/>
    </location>
</feature>
<dbReference type="AlphaFoldDB" id="A0A845DKZ8"/>
<keyword evidence="2 3" id="KW-0663">Pyridoxal phosphate</keyword>
<dbReference type="InterPro" id="IPR015421">
    <property type="entry name" value="PyrdxlP-dep_Trfase_major"/>
</dbReference>
<reference evidence="4 5" key="1">
    <citation type="submission" date="2019-09" db="EMBL/GenBank/DDBJ databases">
        <title>Characterisation of the sponge microbiome using genome-centric metagenomics.</title>
        <authorList>
            <person name="Engelberts J.P."/>
            <person name="Robbins S.J."/>
            <person name="De Goeij J.M."/>
            <person name="Aranda M."/>
            <person name="Bell S.C."/>
            <person name="Webster N.S."/>
        </authorList>
    </citation>
    <scope>NUCLEOTIDE SEQUENCE [LARGE SCALE GENOMIC DNA]</scope>
    <source>
        <strain evidence="4">SB0662_bin_43</strain>
    </source>
</reference>